<evidence type="ECO:0000256" key="1">
    <source>
        <dbReference type="SAM" id="MobiDB-lite"/>
    </source>
</evidence>
<feature type="compositionally biased region" description="Polar residues" evidence="1">
    <location>
        <begin position="1"/>
        <end position="11"/>
    </location>
</feature>
<gene>
    <name evidence="2" type="ORF">BSTOLATCC_MIC23586</name>
</gene>
<dbReference type="Proteomes" id="UP001162131">
    <property type="component" value="Unassembled WGS sequence"/>
</dbReference>
<comment type="caution">
    <text evidence="2">The sequence shown here is derived from an EMBL/GenBank/DDBJ whole genome shotgun (WGS) entry which is preliminary data.</text>
</comment>
<reference evidence="2" key="1">
    <citation type="submission" date="2021-09" db="EMBL/GenBank/DDBJ databases">
        <authorList>
            <consortium name="AG Swart"/>
            <person name="Singh M."/>
            <person name="Singh A."/>
            <person name="Seah K."/>
            <person name="Emmerich C."/>
        </authorList>
    </citation>
    <scope>NUCLEOTIDE SEQUENCE</scope>
    <source>
        <strain evidence="2">ATCC30299</strain>
    </source>
</reference>
<accession>A0AAU9JCF5</accession>
<protein>
    <submittedName>
        <fullName evidence="2">Uncharacterized protein</fullName>
    </submittedName>
</protein>
<feature type="compositionally biased region" description="Low complexity" evidence="1">
    <location>
        <begin position="20"/>
        <end position="33"/>
    </location>
</feature>
<organism evidence="2 3">
    <name type="scientific">Blepharisma stoltei</name>
    <dbReference type="NCBI Taxonomy" id="1481888"/>
    <lineage>
        <taxon>Eukaryota</taxon>
        <taxon>Sar</taxon>
        <taxon>Alveolata</taxon>
        <taxon>Ciliophora</taxon>
        <taxon>Postciliodesmatophora</taxon>
        <taxon>Heterotrichea</taxon>
        <taxon>Heterotrichida</taxon>
        <taxon>Blepharismidae</taxon>
        <taxon>Blepharisma</taxon>
    </lineage>
</organism>
<evidence type="ECO:0000313" key="2">
    <source>
        <dbReference type="EMBL" id="CAG9319378.1"/>
    </source>
</evidence>
<keyword evidence="3" id="KW-1185">Reference proteome</keyword>
<sequence>MKFSNLTNITPTERLFNPISESTHTSSQSNNSQFLQLPNKRDPKLLFNEVKKSPTHRSTYSMDEFSLKPPLSNHPKPSHKRTISGTQAYFSALSNKIPEVEVDGSQKIKSILKAAKYSEEMSLPILNEIEEKIDEPRLISQESEDESNSNRGIQEFQDMIDIIEQNDEFTKNSKQENLRKLKNSLLERINSKMGSFESDLFIKEDMISTARLSDLLLGSITSSKTQNGPGSFFMQDIPDCSYIPEINFQEQEDSVIFKPKPSKGHNRRKSENIIM</sequence>
<proteinExistence type="predicted"/>
<feature type="region of interest" description="Disordered" evidence="1">
    <location>
        <begin position="1"/>
        <end position="82"/>
    </location>
</feature>
<evidence type="ECO:0000313" key="3">
    <source>
        <dbReference type="Proteomes" id="UP001162131"/>
    </source>
</evidence>
<dbReference type="AlphaFoldDB" id="A0AAU9JCF5"/>
<dbReference type="EMBL" id="CAJZBQ010000022">
    <property type="protein sequence ID" value="CAG9319378.1"/>
    <property type="molecule type" value="Genomic_DNA"/>
</dbReference>
<name>A0AAU9JCF5_9CILI</name>
<feature type="compositionally biased region" description="Basic and acidic residues" evidence="1">
    <location>
        <begin position="39"/>
        <end position="52"/>
    </location>
</feature>